<evidence type="ECO:0000313" key="3">
    <source>
        <dbReference type="EMBL" id="MCK9685602.1"/>
    </source>
</evidence>
<protein>
    <submittedName>
        <fullName evidence="3">Uncharacterized protein</fullName>
    </submittedName>
</protein>
<dbReference type="AlphaFoldDB" id="A0A9X1YH30"/>
<keyword evidence="4" id="KW-1185">Reference proteome</keyword>
<evidence type="ECO:0000313" key="4">
    <source>
        <dbReference type="Proteomes" id="UP001139353"/>
    </source>
</evidence>
<dbReference type="RefSeq" id="WP_275681600.1">
    <property type="nucleotide sequence ID" value="NZ_JAJLJH010000001.1"/>
</dbReference>
<feature type="transmembrane region" description="Helical" evidence="2">
    <location>
        <begin position="16"/>
        <end position="35"/>
    </location>
</feature>
<accession>A0A9X1YH30</accession>
<evidence type="ECO:0000256" key="2">
    <source>
        <dbReference type="SAM" id="Phobius"/>
    </source>
</evidence>
<organism evidence="3 4">
    <name type="scientific">Scleromatobacter humisilvae</name>
    <dbReference type="NCBI Taxonomy" id="2897159"/>
    <lineage>
        <taxon>Bacteria</taxon>
        <taxon>Pseudomonadati</taxon>
        <taxon>Pseudomonadota</taxon>
        <taxon>Betaproteobacteria</taxon>
        <taxon>Burkholderiales</taxon>
        <taxon>Sphaerotilaceae</taxon>
        <taxon>Scleromatobacter</taxon>
    </lineage>
</organism>
<name>A0A9X1YH30_9BURK</name>
<reference evidence="3" key="1">
    <citation type="submission" date="2021-11" db="EMBL/GenBank/DDBJ databases">
        <title>BS-T2-15 a new species belonging to the Comamonadaceae family isolated from the soil of a French oak forest.</title>
        <authorList>
            <person name="Mieszkin S."/>
            <person name="Alain K."/>
        </authorList>
    </citation>
    <scope>NUCLEOTIDE SEQUENCE</scope>
    <source>
        <strain evidence="3">BS-T2-15</strain>
    </source>
</reference>
<dbReference type="EMBL" id="JAJLJH010000001">
    <property type="protein sequence ID" value="MCK9685602.1"/>
    <property type="molecule type" value="Genomic_DNA"/>
</dbReference>
<dbReference type="Proteomes" id="UP001139353">
    <property type="component" value="Unassembled WGS sequence"/>
</dbReference>
<sequence length="84" mass="8827">MQKTCHVRSGPRGGGYVTVGTLILAAVSAVMLVMMSGCHSTPASNAFAATPADKAVEARLKQPDPFPPLQPFDEHFVEVSDDGN</sequence>
<keyword evidence="2" id="KW-0472">Membrane</keyword>
<gene>
    <name evidence="3" type="ORF">LPC04_07765</name>
</gene>
<keyword evidence="2" id="KW-0812">Transmembrane</keyword>
<evidence type="ECO:0000256" key="1">
    <source>
        <dbReference type="SAM" id="MobiDB-lite"/>
    </source>
</evidence>
<comment type="caution">
    <text evidence="3">The sequence shown here is derived from an EMBL/GenBank/DDBJ whole genome shotgun (WGS) entry which is preliminary data.</text>
</comment>
<keyword evidence="2" id="KW-1133">Transmembrane helix</keyword>
<feature type="region of interest" description="Disordered" evidence="1">
    <location>
        <begin position="61"/>
        <end position="84"/>
    </location>
</feature>
<proteinExistence type="predicted"/>